<name>A0A6J5KNJ9_9CAUD</name>
<dbReference type="EMBL" id="LR796160">
    <property type="protein sequence ID" value="CAB4122826.1"/>
    <property type="molecule type" value="Genomic_DNA"/>
</dbReference>
<gene>
    <name evidence="1" type="ORF">UFOVP32_75</name>
</gene>
<protein>
    <submittedName>
        <fullName evidence="1">Uncharacterized protein</fullName>
    </submittedName>
</protein>
<reference evidence="1" key="1">
    <citation type="submission" date="2020-04" db="EMBL/GenBank/DDBJ databases">
        <authorList>
            <person name="Chiriac C."/>
            <person name="Salcher M."/>
            <person name="Ghai R."/>
            <person name="Kavagutti S V."/>
        </authorList>
    </citation>
    <scope>NUCLEOTIDE SEQUENCE</scope>
</reference>
<accession>A0A6J5KNJ9</accession>
<evidence type="ECO:0000313" key="1">
    <source>
        <dbReference type="EMBL" id="CAB4122826.1"/>
    </source>
</evidence>
<organism evidence="1">
    <name type="scientific">uncultured Caudovirales phage</name>
    <dbReference type="NCBI Taxonomy" id="2100421"/>
    <lineage>
        <taxon>Viruses</taxon>
        <taxon>Duplodnaviria</taxon>
        <taxon>Heunggongvirae</taxon>
        <taxon>Uroviricota</taxon>
        <taxon>Caudoviricetes</taxon>
        <taxon>Peduoviridae</taxon>
        <taxon>Maltschvirus</taxon>
        <taxon>Maltschvirus maltsch</taxon>
    </lineage>
</organism>
<proteinExistence type="predicted"/>
<sequence>MADTAFSIAFSPAFNSRPNSVIEESASAQATASVQAVFAPKLAETASSATTATATKTNVAIAAQSANAQESVVGRASFYASAVEGAAATSFSATISGTGTTRVEGASAQAAASAGVVRLASIAEAATSSATAASVEQNAATVTETVAANATAVVALIASGNNIELAEPDSSGASVVATSAVALESLTSHADAATTVTAIADEQEAANPQADAGATIVWATDVTAEAEAMDVPRIILGPSPAFTPAFSNAFNISLVVNAYAYESVDARDDSAASFGLFQNKATAAAAATDKSAATVNAVAAHEASAQASDNVSEFAPPPPITDRDEHVLVPVWGMNNYTPEWAKLIDGWKDERHREPVAITVESHTQTVVVYHRPSEAFLPADYALPKPKRQRKLRLTAASNGGVVVGAQAQGVMFAFRDAKTAPDARIVWGTADFRAVGVADFRLVMGRGTLAAKSQTRASMAFDQVAVIAKRNERTLNLINAGVI</sequence>